<evidence type="ECO:0000313" key="3">
    <source>
        <dbReference type="EMBL" id="GAA0814547.1"/>
    </source>
</evidence>
<dbReference type="PANTHER" id="PTHR34978">
    <property type="entry name" value="POSSIBLE SENSOR-TRANSDUCER PROTEIN BLAR"/>
    <property type="match status" value="1"/>
</dbReference>
<feature type="transmembrane region" description="Helical" evidence="1">
    <location>
        <begin position="49"/>
        <end position="72"/>
    </location>
</feature>
<accession>A0ABN1L537</accession>
<reference evidence="3 4" key="1">
    <citation type="journal article" date="2019" name="Int. J. Syst. Evol. Microbiol.">
        <title>The Global Catalogue of Microorganisms (GCM) 10K type strain sequencing project: providing services to taxonomists for standard genome sequencing and annotation.</title>
        <authorList>
            <consortium name="The Broad Institute Genomics Platform"/>
            <consortium name="The Broad Institute Genome Sequencing Center for Infectious Disease"/>
            <person name="Wu L."/>
            <person name="Ma J."/>
        </authorList>
    </citation>
    <scope>NUCLEOTIDE SEQUENCE [LARGE SCALE GENOMIC DNA]</scope>
    <source>
        <strain evidence="3 4">JCM 15608</strain>
    </source>
</reference>
<proteinExistence type="predicted"/>
<dbReference type="InterPro" id="IPR052173">
    <property type="entry name" value="Beta-lactam_resp_regulator"/>
</dbReference>
<comment type="caution">
    <text evidence="3">The sequence shown here is derived from an EMBL/GenBank/DDBJ whole genome shotgun (WGS) entry which is preliminary data.</text>
</comment>
<keyword evidence="1" id="KW-1133">Transmembrane helix</keyword>
<keyword evidence="1" id="KW-0812">Transmembrane</keyword>
<dbReference type="InterPro" id="IPR008756">
    <property type="entry name" value="Peptidase_M56"/>
</dbReference>
<evidence type="ECO:0000256" key="1">
    <source>
        <dbReference type="SAM" id="Phobius"/>
    </source>
</evidence>
<dbReference type="Pfam" id="PF05569">
    <property type="entry name" value="Peptidase_M56"/>
    <property type="match status" value="1"/>
</dbReference>
<feature type="transmembrane region" description="Helical" evidence="1">
    <location>
        <begin position="92"/>
        <end position="115"/>
    </location>
</feature>
<protein>
    <recommendedName>
        <fullName evidence="2">Peptidase M56 domain-containing protein</fullName>
    </recommendedName>
</protein>
<evidence type="ECO:0000313" key="4">
    <source>
        <dbReference type="Proteomes" id="UP001500021"/>
    </source>
</evidence>
<gene>
    <name evidence="3" type="ORF">GCM10009111_11570</name>
</gene>
<dbReference type="Proteomes" id="UP001500021">
    <property type="component" value="Unassembled WGS sequence"/>
</dbReference>
<dbReference type="PANTHER" id="PTHR34978:SF3">
    <property type="entry name" value="SLR0241 PROTEIN"/>
    <property type="match status" value="1"/>
</dbReference>
<evidence type="ECO:0000259" key="2">
    <source>
        <dbReference type="Pfam" id="PF05569"/>
    </source>
</evidence>
<dbReference type="EMBL" id="BAAAFA010000003">
    <property type="protein sequence ID" value="GAA0814547.1"/>
    <property type="molecule type" value="Genomic_DNA"/>
</dbReference>
<organism evidence="3 4">
    <name type="scientific">Colwellia asteriadis</name>
    <dbReference type="NCBI Taxonomy" id="517723"/>
    <lineage>
        <taxon>Bacteria</taxon>
        <taxon>Pseudomonadati</taxon>
        <taxon>Pseudomonadota</taxon>
        <taxon>Gammaproteobacteria</taxon>
        <taxon>Alteromonadales</taxon>
        <taxon>Colwelliaceae</taxon>
        <taxon>Colwellia</taxon>
    </lineage>
</organism>
<keyword evidence="1" id="KW-0472">Membrane</keyword>
<keyword evidence="4" id="KW-1185">Reference proteome</keyword>
<sequence>MIYGQWALVFNLLTVGVLAFIVANIFVSITFWLVKSKLQHYAVSTRKSLLWLFVLAPWLISLCATLFFSPLFQNGSIFVWLTDLAHWHHPDIFYFMSWHSASLLIFTSFTLYIFIRKITPLYRNHHQINLLRVLGIENSKQVYFIESSIPIAFTGGVFRPSCFISTSLVEQTSADDIKIIIQHELAHVHYFDPLNKWLFSFFSAYFANNVKQLLISMMSLSMEQAADSFYAENQQQSHNVASTLVKFTKLAASYSIHPQYNSELFVHFCRHSIEQRVLHLLSDKQFRPFPTGGVVIAIPLLVLISTTSVDSLHHVIETLFTH</sequence>
<feature type="domain" description="Peptidase M56" evidence="2">
    <location>
        <begin position="114"/>
        <end position="277"/>
    </location>
</feature>
<dbReference type="Gene3D" id="3.30.2010.10">
    <property type="entry name" value="Metalloproteases ('zincins'), catalytic domain"/>
    <property type="match status" value="1"/>
</dbReference>
<feature type="transmembrane region" description="Helical" evidence="1">
    <location>
        <begin position="6"/>
        <end position="34"/>
    </location>
</feature>
<name>A0ABN1L537_9GAMM</name>
<dbReference type="CDD" id="cd07326">
    <property type="entry name" value="M56_BlaR1_MecR1_like"/>
    <property type="match status" value="1"/>
</dbReference>